<dbReference type="Proteomes" id="UP000009168">
    <property type="component" value="Unassembled WGS sequence"/>
</dbReference>
<gene>
    <name evidence="2" type="ORF">TTHERM_00382400</name>
</gene>
<sequence>MNLIYPFLFISSIVCEGILQMEILGDENTQSNSNKITLLLGTPPVSQQILAQFDLSDSSDLGQFIIDSSIQANDPEFYENQVQPYGLTLYNMHSSSTAQIGESYQSNTVYGGYFVGNIVQDVIKIGDKQFKYSFPCVVNDPSRLPFSFLNGRVLFNRKDKNYFDYMKEQDIIQSSDYLLQKTQQQKQKIDIVYDLDRNNNPIFNSPEDSLVGSNLFNLKIYGVYANNQDITDKLKHRIVNFDPVDISTNYLYVPQEIYQMYFQSIFQYDFSKCENCKCQITENLPTFKLVSQEYIFDITPSMYTYYQTQQTPDGKIYGQCQINVMNYGYYNFASQLLKYANAKILFSKENNSLRINGIKTVQHLNLKSLIVIFSSFNSVVFTFLVFTAFYLINKQKQLKGEVSIRYNAKYKTL</sequence>
<reference evidence="3" key="1">
    <citation type="journal article" date="2006" name="PLoS Biol.">
        <title>Macronuclear genome sequence of the ciliate Tetrahymena thermophila, a model eukaryote.</title>
        <authorList>
            <person name="Eisen J.A."/>
            <person name="Coyne R.S."/>
            <person name="Wu M."/>
            <person name="Wu D."/>
            <person name="Thiagarajan M."/>
            <person name="Wortman J.R."/>
            <person name="Badger J.H."/>
            <person name="Ren Q."/>
            <person name="Amedeo P."/>
            <person name="Jones K.M."/>
            <person name="Tallon L.J."/>
            <person name="Delcher A.L."/>
            <person name="Salzberg S.L."/>
            <person name="Silva J.C."/>
            <person name="Haas B.J."/>
            <person name="Majoros W.H."/>
            <person name="Farzad M."/>
            <person name="Carlton J.M."/>
            <person name="Smith R.K. Jr."/>
            <person name="Garg J."/>
            <person name="Pearlman R.E."/>
            <person name="Karrer K.M."/>
            <person name="Sun L."/>
            <person name="Manning G."/>
            <person name="Elde N.C."/>
            <person name="Turkewitz A.P."/>
            <person name="Asai D.J."/>
            <person name="Wilkes D.E."/>
            <person name="Wang Y."/>
            <person name="Cai H."/>
            <person name="Collins K."/>
            <person name="Stewart B.A."/>
            <person name="Lee S.R."/>
            <person name="Wilamowska K."/>
            <person name="Weinberg Z."/>
            <person name="Ruzzo W.L."/>
            <person name="Wloga D."/>
            <person name="Gaertig J."/>
            <person name="Frankel J."/>
            <person name="Tsao C.-C."/>
            <person name="Gorovsky M.A."/>
            <person name="Keeling P.J."/>
            <person name="Waller R.F."/>
            <person name="Patron N.J."/>
            <person name="Cherry J.M."/>
            <person name="Stover N.A."/>
            <person name="Krieger C.J."/>
            <person name="del Toro C."/>
            <person name="Ryder H.F."/>
            <person name="Williamson S.C."/>
            <person name="Barbeau R.A."/>
            <person name="Hamilton E.P."/>
            <person name="Orias E."/>
        </authorList>
    </citation>
    <scope>NUCLEOTIDE SEQUENCE [LARGE SCALE GENOMIC DNA]</scope>
    <source>
        <strain evidence="3">SB210</strain>
    </source>
</reference>
<evidence type="ECO:0000256" key="1">
    <source>
        <dbReference type="SAM" id="Phobius"/>
    </source>
</evidence>
<dbReference type="KEGG" id="tet:TTHERM_00382400"/>
<proteinExistence type="predicted"/>
<accession>Q23F74</accession>
<dbReference type="Gene3D" id="2.40.70.10">
    <property type="entry name" value="Acid Proteases"/>
    <property type="match status" value="1"/>
</dbReference>
<keyword evidence="1" id="KW-0472">Membrane</keyword>
<name>Q23F74_TETTS</name>
<dbReference type="EMBL" id="GG662706">
    <property type="protein sequence ID" value="EAR95279.1"/>
    <property type="molecule type" value="Genomic_DNA"/>
</dbReference>
<keyword evidence="3" id="KW-1185">Reference proteome</keyword>
<dbReference type="RefSeq" id="XP_001015524.1">
    <property type="nucleotide sequence ID" value="XM_001015524.1"/>
</dbReference>
<protein>
    <submittedName>
        <fullName evidence="2">Transmembrane protein, putative</fullName>
    </submittedName>
</protein>
<dbReference type="GeneID" id="7840898"/>
<feature type="transmembrane region" description="Helical" evidence="1">
    <location>
        <begin position="369"/>
        <end position="392"/>
    </location>
</feature>
<evidence type="ECO:0000313" key="2">
    <source>
        <dbReference type="EMBL" id="EAR95279.1"/>
    </source>
</evidence>
<dbReference type="SUPFAM" id="SSF50630">
    <property type="entry name" value="Acid proteases"/>
    <property type="match status" value="1"/>
</dbReference>
<dbReference type="AlphaFoldDB" id="Q23F74"/>
<organism evidence="2 3">
    <name type="scientific">Tetrahymena thermophila (strain SB210)</name>
    <dbReference type="NCBI Taxonomy" id="312017"/>
    <lineage>
        <taxon>Eukaryota</taxon>
        <taxon>Sar</taxon>
        <taxon>Alveolata</taxon>
        <taxon>Ciliophora</taxon>
        <taxon>Intramacronucleata</taxon>
        <taxon>Oligohymenophorea</taxon>
        <taxon>Hymenostomatida</taxon>
        <taxon>Tetrahymenina</taxon>
        <taxon>Tetrahymenidae</taxon>
        <taxon>Tetrahymena</taxon>
    </lineage>
</organism>
<dbReference type="HOGENOM" id="CLU_054678_0_0_1"/>
<dbReference type="InParanoid" id="Q23F74"/>
<keyword evidence="1 2" id="KW-0812">Transmembrane</keyword>
<evidence type="ECO:0000313" key="3">
    <source>
        <dbReference type="Proteomes" id="UP000009168"/>
    </source>
</evidence>
<dbReference type="InterPro" id="IPR021109">
    <property type="entry name" value="Peptidase_aspartic_dom_sf"/>
</dbReference>
<keyword evidence="1" id="KW-1133">Transmembrane helix</keyword>